<name>A0A4U9VEV5_SERFO</name>
<proteinExistence type="predicted"/>
<dbReference type="AlphaFoldDB" id="A0A4U9VEV5"/>
<sequence>MQQRIGWLLLVYPYHHNQCLYTICWQYTTRGSSPISELNPIDPEFTMNSLEWMLQTTDLVDLPDVTSASTGYPVTINNINNNNLCVRYVTAESPTSNMRWQSPIALVHQGGVICLRYRP</sequence>
<organism evidence="1">
    <name type="scientific">Serratia fonticola</name>
    <dbReference type="NCBI Taxonomy" id="47917"/>
    <lineage>
        <taxon>Bacteria</taxon>
        <taxon>Pseudomonadati</taxon>
        <taxon>Pseudomonadota</taxon>
        <taxon>Gammaproteobacteria</taxon>
        <taxon>Enterobacterales</taxon>
        <taxon>Yersiniaceae</taxon>
        <taxon>Serratia</taxon>
    </lineage>
</organism>
<protein>
    <submittedName>
        <fullName evidence="1">Uncharacterized protein</fullName>
    </submittedName>
</protein>
<accession>A0A4U9VEV5</accession>
<reference evidence="1" key="1">
    <citation type="submission" date="2019-05" db="EMBL/GenBank/DDBJ databases">
        <authorList>
            <consortium name="Pathogen Informatics"/>
        </authorList>
    </citation>
    <scope>NUCLEOTIDE SEQUENCE [LARGE SCALE GENOMIC DNA]</scope>
    <source>
        <strain evidence="1">NCTC12965</strain>
    </source>
</reference>
<evidence type="ECO:0000313" key="1">
    <source>
        <dbReference type="EMBL" id="VTR43712.1"/>
    </source>
</evidence>
<dbReference type="EMBL" id="CABEEZ010000109">
    <property type="protein sequence ID" value="VTR43712.1"/>
    <property type="molecule type" value="Genomic_DNA"/>
</dbReference>
<gene>
    <name evidence="1" type="ORF">NCTC12965_04988</name>
</gene>